<comment type="caution">
    <text evidence="2">The sequence shown here is derived from an EMBL/GenBank/DDBJ whole genome shotgun (WGS) entry which is preliminary data.</text>
</comment>
<evidence type="ECO:0000313" key="2">
    <source>
        <dbReference type="EMBL" id="KAF7236155.1"/>
    </source>
</evidence>
<sequence length="97" mass="11228">MIDGGRTGARHWTVSLTFPEVLQSEPLLLLRAVNRSTVDYFVIKYYFISHCFVFFSQVSVFGIMYRLRAAYSPQISTLCIMNLFLYSLLLRCVIESC</sequence>
<keyword evidence="1" id="KW-1133">Transmembrane helix</keyword>
<dbReference type="AlphaFoldDB" id="A0A8S9YHW0"/>
<feature type="transmembrane region" description="Helical" evidence="1">
    <location>
        <begin position="71"/>
        <end position="94"/>
    </location>
</feature>
<reference evidence="2" key="1">
    <citation type="submission" date="2019-07" db="EMBL/GenBank/DDBJ databases">
        <title>Annotation for the trematode Paragonimus miyazaki's.</title>
        <authorList>
            <person name="Choi Y.-J."/>
        </authorList>
    </citation>
    <scope>NUCLEOTIDE SEQUENCE</scope>
    <source>
        <strain evidence="2">Japan</strain>
    </source>
</reference>
<organism evidence="2 3">
    <name type="scientific">Paragonimus skrjabini miyazakii</name>
    <dbReference type="NCBI Taxonomy" id="59628"/>
    <lineage>
        <taxon>Eukaryota</taxon>
        <taxon>Metazoa</taxon>
        <taxon>Spiralia</taxon>
        <taxon>Lophotrochozoa</taxon>
        <taxon>Platyhelminthes</taxon>
        <taxon>Trematoda</taxon>
        <taxon>Digenea</taxon>
        <taxon>Plagiorchiida</taxon>
        <taxon>Troglotremata</taxon>
        <taxon>Troglotrematidae</taxon>
        <taxon>Paragonimus</taxon>
    </lineage>
</organism>
<protein>
    <submittedName>
        <fullName evidence="2">Uncharacterized protein</fullName>
    </submittedName>
</protein>
<dbReference type="EMBL" id="JTDE01007946">
    <property type="protein sequence ID" value="KAF7236155.1"/>
    <property type="molecule type" value="Genomic_DNA"/>
</dbReference>
<name>A0A8S9YHW0_9TREM</name>
<proteinExistence type="predicted"/>
<accession>A0A8S9YHW0</accession>
<evidence type="ECO:0000256" key="1">
    <source>
        <dbReference type="SAM" id="Phobius"/>
    </source>
</evidence>
<evidence type="ECO:0000313" key="3">
    <source>
        <dbReference type="Proteomes" id="UP000822476"/>
    </source>
</evidence>
<keyword evidence="1" id="KW-0812">Transmembrane</keyword>
<keyword evidence="3" id="KW-1185">Reference proteome</keyword>
<dbReference type="Proteomes" id="UP000822476">
    <property type="component" value="Unassembled WGS sequence"/>
</dbReference>
<gene>
    <name evidence="2" type="ORF">EG68_11181</name>
</gene>
<feature type="transmembrane region" description="Helical" evidence="1">
    <location>
        <begin position="45"/>
        <end position="65"/>
    </location>
</feature>
<keyword evidence="1" id="KW-0472">Membrane</keyword>